<gene>
    <name evidence="3" type="ORF">D9753_31890</name>
</gene>
<dbReference type="SUPFAM" id="SSF55785">
    <property type="entry name" value="PYP-like sensor domain (PAS domain)"/>
    <property type="match status" value="1"/>
</dbReference>
<proteinExistence type="predicted"/>
<protein>
    <recommendedName>
        <fullName evidence="2">PPM-type phosphatase domain-containing protein</fullName>
    </recommendedName>
</protein>
<organism evidence="3 4">
    <name type="scientific">Streptomyces dangxiongensis</name>
    <dbReference type="NCBI Taxonomy" id="1442032"/>
    <lineage>
        <taxon>Bacteria</taxon>
        <taxon>Bacillati</taxon>
        <taxon>Actinomycetota</taxon>
        <taxon>Actinomycetes</taxon>
        <taxon>Kitasatosporales</taxon>
        <taxon>Streptomycetaceae</taxon>
        <taxon>Streptomyces</taxon>
    </lineage>
</organism>
<dbReference type="GO" id="GO:0016791">
    <property type="term" value="F:phosphatase activity"/>
    <property type="evidence" value="ECO:0007669"/>
    <property type="project" value="TreeGrafter"/>
</dbReference>
<dbReference type="EMBL" id="CP033073">
    <property type="protein sequence ID" value="AYN42715.1"/>
    <property type="molecule type" value="Genomic_DNA"/>
</dbReference>
<dbReference type="Proteomes" id="UP000268329">
    <property type="component" value="Chromosome"/>
</dbReference>
<dbReference type="InterPro" id="IPR036457">
    <property type="entry name" value="PPM-type-like_dom_sf"/>
</dbReference>
<dbReference type="PANTHER" id="PTHR43156:SF2">
    <property type="entry name" value="STAGE II SPORULATION PROTEIN E"/>
    <property type="match status" value="1"/>
</dbReference>
<evidence type="ECO:0000313" key="4">
    <source>
        <dbReference type="Proteomes" id="UP000268329"/>
    </source>
</evidence>
<feature type="domain" description="PPM-type phosphatase" evidence="2">
    <location>
        <begin position="306"/>
        <end position="518"/>
    </location>
</feature>
<reference evidence="3 4" key="1">
    <citation type="submission" date="2018-10" db="EMBL/GenBank/DDBJ databases">
        <title>The genome of Streptomyces dangxiongensis Z022.</title>
        <authorList>
            <person name="Zhang B."/>
        </authorList>
    </citation>
    <scope>NUCLEOTIDE SEQUENCE [LARGE SCALE GENOMIC DNA]</scope>
    <source>
        <strain evidence="3 4">Z022</strain>
    </source>
</reference>
<dbReference type="InterPro" id="IPR029016">
    <property type="entry name" value="GAF-like_dom_sf"/>
</dbReference>
<evidence type="ECO:0000256" key="1">
    <source>
        <dbReference type="ARBA" id="ARBA00022801"/>
    </source>
</evidence>
<dbReference type="SMART" id="SM00331">
    <property type="entry name" value="PP2C_SIG"/>
    <property type="match status" value="1"/>
</dbReference>
<evidence type="ECO:0000313" key="3">
    <source>
        <dbReference type="EMBL" id="AYN42715.1"/>
    </source>
</evidence>
<keyword evidence="1" id="KW-0378">Hydrolase</keyword>
<keyword evidence="4" id="KW-1185">Reference proteome</keyword>
<dbReference type="SUPFAM" id="SSF55781">
    <property type="entry name" value="GAF domain-like"/>
    <property type="match status" value="1"/>
</dbReference>
<dbReference type="AlphaFoldDB" id="A0A3G2JMS0"/>
<dbReference type="RefSeq" id="WP_121790142.1">
    <property type="nucleotide sequence ID" value="NZ_CP033073.1"/>
</dbReference>
<name>A0A3G2JMS0_9ACTN</name>
<dbReference type="OrthoDB" id="5241041at2"/>
<sequence length="525" mass="56680">MNTGLFEAITHTLPHPVILCAGDGTILAANPAATASIPQLCAGASLYALIQDDAGVLRTHLGNWLRSGSPLPGALVLKDSDGSPVRFRCRGVRATWWQGPGTVVQLSLRRLDQSDRFAVLSQQVSALNREIAIRRTAETQREELLLAEQAARARLQRLYRLTAALASAATLAQVAEAVATTAARVLDVDHVTLHLHSQRLVPPLEPGEELRALTDITWNDLDQPEDSTAPAATGTALITLEADSVVLGALAVRPGAAGMPEAEHLAAVAMQIAQAVHRAGLYEHEHRVAERLQLSLLPRLPDIAGLEVATCYAPGSDMVMVGGDWYDLYDLDEDHIGLSIGDVAGHGLPQAAVMAQIIAALRGIVLRCGTHPEAVLRELNEYLHLYHRSQMATAAYLLYHRPTRTLTYVKAGHPPPLVVHPDGSSRYLDGPISPPVGPVPGARYRQSETSLAEGEAVLLYTDGLIERRREPLDTGLERLTETARRGAGLNVHRLCELFLDHQPGADYTDDRALLLIRPDSPPPIP</sequence>
<evidence type="ECO:0000259" key="2">
    <source>
        <dbReference type="SMART" id="SM00331"/>
    </source>
</evidence>
<dbReference type="InterPro" id="IPR035965">
    <property type="entry name" value="PAS-like_dom_sf"/>
</dbReference>
<dbReference type="Pfam" id="PF07228">
    <property type="entry name" value="SpoIIE"/>
    <property type="match status" value="1"/>
</dbReference>
<dbReference type="InterPro" id="IPR001932">
    <property type="entry name" value="PPM-type_phosphatase-like_dom"/>
</dbReference>
<dbReference type="Gene3D" id="3.60.40.10">
    <property type="entry name" value="PPM-type phosphatase domain"/>
    <property type="match status" value="1"/>
</dbReference>
<accession>A0A3G2JMS0</accession>
<dbReference type="KEGG" id="sdd:D9753_31890"/>
<dbReference type="InterPro" id="IPR052016">
    <property type="entry name" value="Bact_Sigma-Reg"/>
</dbReference>
<dbReference type="PANTHER" id="PTHR43156">
    <property type="entry name" value="STAGE II SPORULATION PROTEIN E-RELATED"/>
    <property type="match status" value="1"/>
</dbReference>
<dbReference type="Gene3D" id="3.30.450.40">
    <property type="match status" value="1"/>
</dbReference>